<feature type="domain" description="SH3" evidence="12">
    <location>
        <begin position="268"/>
        <end position="327"/>
    </location>
</feature>
<dbReference type="EMBL" id="ML213635">
    <property type="protein sequence ID" value="TFK34192.1"/>
    <property type="molecule type" value="Genomic_DNA"/>
</dbReference>
<sequence>MSATENDPRRSSLAQESGLGAHVQRNNRLLPANRFFLITLVLSVIAWAVSLIAQGVVASDFGNAFVGPLWFAILIQLGIIIRLYMALRTDSSHTHRIQLVIFAAMAVVFGVNGVDRNIFSGQRAQQALAAGWLISSIINVLWILHLTSEPSSFVLRILDPGAASQRDAQPATPIPVVKSKAEAFGRSPSSNGFDNPRASQALTNTSAAPRTRVSSAMDPEAQKRRSAGVWEAYTSPPSGGDVGSVPMDRLASGGAKSEGDASGRVTSQTVYRAEALFEYTASADDHHELSFAKGEILEVIDKSGKWWEARKADGKTGIAPSNYLRIL</sequence>
<accession>A0A5C3LN93</accession>
<evidence type="ECO:0000256" key="7">
    <source>
        <dbReference type="ARBA" id="ARBA00023016"/>
    </source>
</evidence>
<proteinExistence type="inferred from homology"/>
<keyword evidence="14" id="KW-1185">Reference proteome</keyword>
<dbReference type="PROSITE" id="PS50002">
    <property type="entry name" value="SH3"/>
    <property type="match status" value="1"/>
</dbReference>
<evidence type="ECO:0000256" key="5">
    <source>
        <dbReference type="ARBA" id="ARBA00022692"/>
    </source>
</evidence>
<dbReference type="CDD" id="cd11855">
    <property type="entry name" value="SH3_Sho1p"/>
    <property type="match status" value="1"/>
</dbReference>
<dbReference type="PANTHER" id="PTHR15735">
    <property type="entry name" value="FCH AND DOUBLE SH3 DOMAINS PROTEIN"/>
    <property type="match status" value="1"/>
</dbReference>
<dbReference type="STRING" id="68775.A0A5C3LN93"/>
<feature type="region of interest" description="Disordered" evidence="10">
    <location>
        <begin position="185"/>
        <end position="265"/>
    </location>
</feature>
<dbReference type="GO" id="GO:0005886">
    <property type="term" value="C:plasma membrane"/>
    <property type="evidence" value="ECO:0007669"/>
    <property type="project" value="UniProtKB-SubCell"/>
</dbReference>
<dbReference type="InterPro" id="IPR001452">
    <property type="entry name" value="SH3_domain"/>
</dbReference>
<evidence type="ECO:0000256" key="4">
    <source>
        <dbReference type="ARBA" id="ARBA00022475"/>
    </source>
</evidence>
<evidence type="ECO:0000313" key="13">
    <source>
        <dbReference type="EMBL" id="TFK34192.1"/>
    </source>
</evidence>
<dbReference type="InterPro" id="IPR036028">
    <property type="entry name" value="SH3-like_dom_sf"/>
</dbReference>
<evidence type="ECO:0000256" key="6">
    <source>
        <dbReference type="ARBA" id="ARBA00022989"/>
    </source>
</evidence>
<dbReference type="SMART" id="SM00326">
    <property type="entry name" value="SH3"/>
    <property type="match status" value="1"/>
</dbReference>
<evidence type="ECO:0000256" key="9">
    <source>
        <dbReference type="PROSITE-ProRule" id="PRU00192"/>
    </source>
</evidence>
<keyword evidence="4" id="KW-1003">Cell membrane</keyword>
<dbReference type="AlphaFoldDB" id="A0A5C3LN93"/>
<evidence type="ECO:0000256" key="2">
    <source>
        <dbReference type="ARBA" id="ARBA00009739"/>
    </source>
</evidence>
<feature type="transmembrane region" description="Helical" evidence="11">
    <location>
        <begin position="126"/>
        <end position="146"/>
    </location>
</feature>
<keyword evidence="5 11" id="KW-0812">Transmembrane</keyword>
<keyword evidence="6 11" id="KW-1133">Transmembrane helix</keyword>
<dbReference type="PANTHER" id="PTHR15735:SF20">
    <property type="entry name" value="HIGH OSMOLARITY SIGNALING PROTEIN SHO1"/>
    <property type="match status" value="1"/>
</dbReference>
<dbReference type="InterPro" id="IPR035522">
    <property type="entry name" value="Sho1_SH3"/>
</dbReference>
<evidence type="ECO:0000256" key="1">
    <source>
        <dbReference type="ARBA" id="ARBA00004651"/>
    </source>
</evidence>
<evidence type="ECO:0000256" key="8">
    <source>
        <dbReference type="ARBA" id="ARBA00023136"/>
    </source>
</evidence>
<keyword evidence="7" id="KW-0346">Stress response</keyword>
<reference evidence="13 14" key="1">
    <citation type="journal article" date="2019" name="Nat. Ecol. Evol.">
        <title>Megaphylogeny resolves global patterns of mushroom evolution.</title>
        <authorList>
            <person name="Varga T."/>
            <person name="Krizsan K."/>
            <person name="Foldi C."/>
            <person name="Dima B."/>
            <person name="Sanchez-Garcia M."/>
            <person name="Sanchez-Ramirez S."/>
            <person name="Szollosi G.J."/>
            <person name="Szarkandi J.G."/>
            <person name="Papp V."/>
            <person name="Albert L."/>
            <person name="Andreopoulos W."/>
            <person name="Angelini C."/>
            <person name="Antonin V."/>
            <person name="Barry K.W."/>
            <person name="Bougher N.L."/>
            <person name="Buchanan P."/>
            <person name="Buyck B."/>
            <person name="Bense V."/>
            <person name="Catcheside P."/>
            <person name="Chovatia M."/>
            <person name="Cooper J."/>
            <person name="Damon W."/>
            <person name="Desjardin D."/>
            <person name="Finy P."/>
            <person name="Geml J."/>
            <person name="Haridas S."/>
            <person name="Hughes K."/>
            <person name="Justo A."/>
            <person name="Karasinski D."/>
            <person name="Kautmanova I."/>
            <person name="Kiss B."/>
            <person name="Kocsube S."/>
            <person name="Kotiranta H."/>
            <person name="LaButti K.M."/>
            <person name="Lechner B.E."/>
            <person name="Liimatainen K."/>
            <person name="Lipzen A."/>
            <person name="Lukacs Z."/>
            <person name="Mihaltcheva S."/>
            <person name="Morgado L.N."/>
            <person name="Niskanen T."/>
            <person name="Noordeloos M.E."/>
            <person name="Ohm R.A."/>
            <person name="Ortiz-Santana B."/>
            <person name="Ovrebo C."/>
            <person name="Racz N."/>
            <person name="Riley R."/>
            <person name="Savchenko A."/>
            <person name="Shiryaev A."/>
            <person name="Soop K."/>
            <person name="Spirin V."/>
            <person name="Szebenyi C."/>
            <person name="Tomsovsky M."/>
            <person name="Tulloss R.E."/>
            <person name="Uehling J."/>
            <person name="Grigoriev I.V."/>
            <person name="Vagvolgyi C."/>
            <person name="Papp T."/>
            <person name="Martin F.M."/>
            <person name="Miettinen O."/>
            <person name="Hibbett D.S."/>
            <person name="Nagy L.G."/>
        </authorList>
    </citation>
    <scope>NUCLEOTIDE SEQUENCE [LARGE SCALE GENOMIC DNA]</scope>
    <source>
        <strain evidence="13 14">CBS 166.37</strain>
    </source>
</reference>
<gene>
    <name evidence="13" type="ORF">BDQ12DRAFT_690068</name>
</gene>
<dbReference type="Proteomes" id="UP000308652">
    <property type="component" value="Unassembled WGS sequence"/>
</dbReference>
<keyword evidence="8 11" id="KW-0472">Membrane</keyword>
<comment type="similarity">
    <text evidence="2">Belongs to the SHO1 family.</text>
</comment>
<dbReference type="Gene3D" id="2.30.30.40">
    <property type="entry name" value="SH3 Domains"/>
    <property type="match status" value="1"/>
</dbReference>
<protein>
    <recommendedName>
        <fullName evidence="12">SH3 domain-containing protein</fullName>
    </recommendedName>
</protein>
<organism evidence="13 14">
    <name type="scientific">Crucibulum laeve</name>
    <dbReference type="NCBI Taxonomy" id="68775"/>
    <lineage>
        <taxon>Eukaryota</taxon>
        <taxon>Fungi</taxon>
        <taxon>Dikarya</taxon>
        <taxon>Basidiomycota</taxon>
        <taxon>Agaricomycotina</taxon>
        <taxon>Agaricomycetes</taxon>
        <taxon>Agaricomycetidae</taxon>
        <taxon>Agaricales</taxon>
        <taxon>Agaricineae</taxon>
        <taxon>Nidulariaceae</taxon>
        <taxon>Crucibulum</taxon>
    </lineage>
</organism>
<dbReference type="SUPFAM" id="SSF50044">
    <property type="entry name" value="SH3-domain"/>
    <property type="match status" value="1"/>
</dbReference>
<dbReference type="GO" id="GO:0030833">
    <property type="term" value="P:regulation of actin filament polymerization"/>
    <property type="evidence" value="ECO:0007669"/>
    <property type="project" value="TreeGrafter"/>
</dbReference>
<feature type="transmembrane region" description="Helical" evidence="11">
    <location>
        <begin position="65"/>
        <end position="85"/>
    </location>
</feature>
<feature type="transmembrane region" description="Helical" evidence="11">
    <location>
        <begin position="97"/>
        <end position="114"/>
    </location>
</feature>
<dbReference type="Pfam" id="PF00018">
    <property type="entry name" value="SH3_1"/>
    <property type="match status" value="1"/>
</dbReference>
<dbReference type="OrthoDB" id="5983572at2759"/>
<name>A0A5C3LN93_9AGAR</name>
<dbReference type="PRINTS" id="PR00452">
    <property type="entry name" value="SH3DOMAIN"/>
</dbReference>
<evidence type="ECO:0000259" key="12">
    <source>
        <dbReference type="PROSITE" id="PS50002"/>
    </source>
</evidence>
<feature type="compositionally biased region" description="Polar residues" evidence="10">
    <location>
        <begin position="187"/>
        <end position="214"/>
    </location>
</feature>
<evidence type="ECO:0000256" key="3">
    <source>
        <dbReference type="ARBA" id="ARBA00022443"/>
    </source>
</evidence>
<keyword evidence="3 9" id="KW-0728">SH3 domain</keyword>
<evidence type="ECO:0000256" key="11">
    <source>
        <dbReference type="SAM" id="Phobius"/>
    </source>
</evidence>
<evidence type="ECO:0000313" key="14">
    <source>
        <dbReference type="Proteomes" id="UP000308652"/>
    </source>
</evidence>
<feature type="transmembrane region" description="Helical" evidence="11">
    <location>
        <begin position="35"/>
        <end position="53"/>
    </location>
</feature>
<evidence type="ECO:0000256" key="10">
    <source>
        <dbReference type="SAM" id="MobiDB-lite"/>
    </source>
</evidence>
<comment type="subcellular location">
    <subcellularLocation>
        <location evidence="1">Cell membrane</location>
        <topology evidence="1">Multi-pass membrane protein</topology>
    </subcellularLocation>
</comment>